<evidence type="ECO:0000259" key="1">
    <source>
        <dbReference type="Pfam" id="PF00535"/>
    </source>
</evidence>
<keyword evidence="3" id="KW-1185">Reference proteome</keyword>
<dbReference type="EMBL" id="CP102451">
    <property type="protein sequence ID" value="UUV99897.1"/>
    <property type="molecule type" value="Genomic_DNA"/>
</dbReference>
<reference evidence="2" key="1">
    <citation type="submission" date="2022-08" db="EMBL/GenBank/DDBJ databases">
        <title>Genome sequence of Vagococcus luciliae DSM 112651.</title>
        <authorList>
            <person name="Juan G."/>
            <person name="Anja P."/>
            <person name="Rolf D."/>
            <person name="Kampfer P."/>
            <person name="Vilcinskas A."/>
        </authorList>
    </citation>
    <scope>NUCLEOTIDE SEQUENCE</scope>
    <source>
        <strain evidence="2">G314FT</strain>
    </source>
</reference>
<reference evidence="2" key="2">
    <citation type="submission" date="2022-08" db="EMBL/GenBank/DDBJ databases">
        <authorList>
            <person name="Poehlein A."/>
            <person name="Guzman J."/>
            <person name="Daniel R."/>
            <person name="Vilcinskas A."/>
        </authorList>
    </citation>
    <scope>NUCLEOTIDE SEQUENCE</scope>
    <source>
        <strain evidence="2">G314FT</strain>
    </source>
</reference>
<accession>A0ABY5P222</accession>
<dbReference type="InterPro" id="IPR029044">
    <property type="entry name" value="Nucleotide-diphossugar_trans"/>
</dbReference>
<dbReference type="Gene3D" id="3.90.550.10">
    <property type="entry name" value="Spore Coat Polysaccharide Biosynthesis Protein SpsA, Chain A"/>
    <property type="match status" value="1"/>
</dbReference>
<protein>
    <recommendedName>
        <fullName evidence="1">Glycosyltransferase 2-like domain-containing protein</fullName>
    </recommendedName>
</protein>
<dbReference type="Pfam" id="PF00535">
    <property type="entry name" value="Glycos_transf_2"/>
    <property type="match status" value="1"/>
</dbReference>
<dbReference type="CDD" id="cd00761">
    <property type="entry name" value="Glyco_tranf_GTA_type"/>
    <property type="match status" value="1"/>
</dbReference>
<dbReference type="SUPFAM" id="SSF53448">
    <property type="entry name" value="Nucleotide-diphospho-sugar transferases"/>
    <property type="match status" value="1"/>
</dbReference>
<dbReference type="InterPro" id="IPR001173">
    <property type="entry name" value="Glyco_trans_2-like"/>
</dbReference>
<evidence type="ECO:0000313" key="3">
    <source>
        <dbReference type="Proteomes" id="UP001058273"/>
    </source>
</evidence>
<dbReference type="RefSeq" id="WP_257701377.1">
    <property type="nucleotide sequence ID" value="NZ_CP102451.1"/>
</dbReference>
<feature type="domain" description="Glycosyltransferase 2-like" evidence="1">
    <location>
        <begin position="39"/>
        <end position="107"/>
    </location>
</feature>
<proteinExistence type="predicted"/>
<dbReference type="Proteomes" id="UP001058273">
    <property type="component" value="Chromosome"/>
</dbReference>
<name>A0ABY5P222_9ENTE</name>
<gene>
    <name evidence="2" type="ORF">G314FT_20660</name>
</gene>
<sequence>MSIEVIVSTMNEVDCNDLYNRMNISTNAFIINQTTYNRFEEYKINKKDVRVFSLKEKGVGLSRNTGLMRAKSEICMISDDDMVYRDDYEEIVSKAYEHYPDADMILFNSIIHEKEGIRNNVKKTGRVRWYNCLRYGAVSFTFKKKSIYKKNVTFPLNFGGGTEHGSGEDSLFIWDAIKSGLKVYSVNETIAEVFNESSTWFEGYNEKFFKDKGALFFELDSKLYWFFIIKFIYSHRRIIKGSTDFSYKDILMIMLHGAHNYKAV</sequence>
<organism evidence="2 3">
    <name type="scientific">Vagococcus luciliae</name>
    <dbReference type="NCBI Taxonomy" id="2920380"/>
    <lineage>
        <taxon>Bacteria</taxon>
        <taxon>Bacillati</taxon>
        <taxon>Bacillota</taxon>
        <taxon>Bacilli</taxon>
        <taxon>Lactobacillales</taxon>
        <taxon>Enterococcaceae</taxon>
        <taxon>Vagococcus</taxon>
    </lineage>
</organism>
<evidence type="ECO:0000313" key="2">
    <source>
        <dbReference type="EMBL" id="UUV99897.1"/>
    </source>
</evidence>